<sequence length="148" mass="17787">MNYKTEKFNRINRASEGIILEYMKEWIDNGRPNRKPFAILSTKIPHTPKQICHHWTNKLDPRLCLSKKTPFSDNEKEYIFKWVKQHLKTSKKKVPWKVLQTKILEEFGKFRARNDIKNLWNLHRKKLDKQAKSLSSSLLLLSIYFMSQ</sequence>
<dbReference type="SMR" id="A0A2H5S4Y7"/>
<proteinExistence type="predicted"/>
<accession>A0A2H5S4Y7</accession>
<dbReference type="VEuPathDB" id="FungiDB:RhiirFUN_007342"/>
<dbReference type="Proteomes" id="UP000018888">
    <property type="component" value="Unassembled WGS sequence"/>
</dbReference>
<comment type="caution">
    <text evidence="1">The sequence shown here is derived from an EMBL/GenBank/DDBJ whole genome shotgun (WGS) entry which is preliminary data.</text>
</comment>
<evidence type="ECO:0008006" key="3">
    <source>
        <dbReference type="Google" id="ProtNLM"/>
    </source>
</evidence>
<keyword evidence="2" id="KW-1185">Reference proteome</keyword>
<dbReference type="EMBL" id="AUPC02000055">
    <property type="protein sequence ID" value="POG75958.1"/>
    <property type="molecule type" value="Genomic_DNA"/>
</dbReference>
<evidence type="ECO:0000313" key="2">
    <source>
        <dbReference type="Proteomes" id="UP000018888"/>
    </source>
</evidence>
<reference evidence="1 2" key="2">
    <citation type="journal article" date="2018" name="New Phytol.">
        <title>High intraspecific genome diversity in the model arbuscular mycorrhizal symbiont Rhizophagus irregularis.</title>
        <authorList>
            <person name="Chen E.C.H."/>
            <person name="Morin E."/>
            <person name="Beaudet D."/>
            <person name="Noel J."/>
            <person name="Yildirir G."/>
            <person name="Ndikumana S."/>
            <person name="Charron P."/>
            <person name="St-Onge C."/>
            <person name="Giorgi J."/>
            <person name="Kruger M."/>
            <person name="Marton T."/>
            <person name="Ropars J."/>
            <person name="Grigoriev I.V."/>
            <person name="Hainaut M."/>
            <person name="Henrissat B."/>
            <person name="Roux C."/>
            <person name="Martin F."/>
            <person name="Corradi N."/>
        </authorList>
    </citation>
    <scope>NUCLEOTIDE SEQUENCE [LARGE SCALE GENOMIC DNA]</scope>
    <source>
        <strain evidence="1 2">DAOM 197198</strain>
    </source>
</reference>
<protein>
    <recommendedName>
        <fullName evidence="3">HTH myb-type domain-containing protein</fullName>
    </recommendedName>
</protein>
<name>A0A2H5S4Y7_RHIID</name>
<gene>
    <name evidence="1" type="ORF">GLOIN_2v1474998</name>
</gene>
<organism evidence="1 2">
    <name type="scientific">Rhizophagus irregularis (strain DAOM 181602 / DAOM 197198 / MUCL 43194)</name>
    <name type="common">Arbuscular mycorrhizal fungus</name>
    <name type="synonym">Glomus intraradices</name>
    <dbReference type="NCBI Taxonomy" id="747089"/>
    <lineage>
        <taxon>Eukaryota</taxon>
        <taxon>Fungi</taxon>
        <taxon>Fungi incertae sedis</taxon>
        <taxon>Mucoromycota</taxon>
        <taxon>Glomeromycotina</taxon>
        <taxon>Glomeromycetes</taxon>
        <taxon>Glomerales</taxon>
        <taxon>Glomeraceae</taxon>
        <taxon>Rhizophagus</taxon>
    </lineage>
</organism>
<reference evidence="1 2" key="1">
    <citation type="journal article" date="2013" name="Proc. Natl. Acad. Sci. U.S.A.">
        <title>Genome of an arbuscular mycorrhizal fungus provides insight into the oldest plant symbiosis.</title>
        <authorList>
            <person name="Tisserant E."/>
            <person name="Malbreil M."/>
            <person name="Kuo A."/>
            <person name="Kohler A."/>
            <person name="Symeonidi A."/>
            <person name="Balestrini R."/>
            <person name="Charron P."/>
            <person name="Duensing N."/>
            <person name="Frei Dit Frey N."/>
            <person name="Gianinazzi-Pearson V."/>
            <person name="Gilbert L.B."/>
            <person name="Handa Y."/>
            <person name="Herr J.R."/>
            <person name="Hijri M."/>
            <person name="Koul R."/>
            <person name="Kawaguchi M."/>
            <person name="Krajinski F."/>
            <person name="Lammers P.J."/>
            <person name="Masclaux F.G."/>
            <person name="Murat C."/>
            <person name="Morin E."/>
            <person name="Ndikumana S."/>
            <person name="Pagni M."/>
            <person name="Petitpierre D."/>
            <person name="Requena N."/>
            <person name="Rosikiewicz P."/>
            <person name="Riley R."/>
            <person name="Saito K."/>
            <person name="San Clemente H."/>
            <person name="Shapiro H."/>
            <person name="van Tuinen D."/>
            <person name="Becard G."/>
            <person name="Bonfante P."/>
            <person name="Paszkowski U."/>
            <person name="Shachar-Hill Y.Y."/>
            <person name="Tuskan G.A."/>
            <person name="Young P.W."/>
            <person name="Sanders I.R."/>
            <person name="Henrissat B."/>
            <person name="Rensing S.A."/>
            <person name="Grigoriev I.V."/>
            <person name="Corradi N."/>
            <person name="Roux C."/>
            <person name="Martin F."/>
        </authorList>
    </citation>
    <scope>NUCLEOTIDE SEQUENCE [LARGE SCALE GENOMIC DNA]</scope>
    <source>
        <strain evidence="1 2">DAOM 197198</strain>
    </source>
</reference>
<dbReference type="AlphaFoldDB" id="A0A2H5S4Y7"/>
<evidence type="ECO:0000313" key="1">
    <source>
        <dbReference type="EMBL" id="POG75958.1"/>
    </source>
</evidence>